<dbReference type="InterPro" id="IPR005000">
    <property type="entry name" value="Aldolase/citrate-lyase_domain"/>
</dbReference>
<keyword evidence="2" id="KW-0479">Metal-binding</keyword>
<evidence type="ECO:0000259" key="4">
    <source>
        <dbReference type="Pfam" id="PF03328"/>
    </source>
</evidence>
<evidence type="ECO:0000256" key="1">
    <source>
        <dbReference type="ARBA" id="ARBA00001946"/>
    </source>
</evidence>
<dbReference type="InterPro" id="IPR040442">
    <property type="entry name" value="Pyrv_kinase-like_dom_sf"/>
</dbReference>
<gene>
    <name evidence="5" type="ORF">O4220_12845</name>
</gene>
<evidence type="ECO:0000313" key="5">
    <source>
        <dbReference type="EMBL" id="MCZ4519404.1"/>
    </source>
</evidence>
<dbReference type="SUPFAM" id="SSF51621">
    <property type="entry name" value="Phosphoenolpyruvate/pyruvate domain"/>
    <property type="match status" value="1"/>
</dbReference>
<accession>A0ABT4MEI7</accession>
<keyword evidence="5" id="KW-0456">Lyase</keyword>
<name>A0ABT4MEI7_9NOCA</name>
<dbReference type="GO" id="GO:0016829">
    <property type="term" value="F:lyase activity"/>
    <property type="evidence" value="ECO:0007669"/>
    <property type="project" value="UniProtKB-KW"/>
</dbReference>
<dbReference type="Pfam" id="PF03328">
    <property type="entry name" value="HpcH_HpaI"/>
    <property type="match status" value="1"/>
</dbReference>
<dbReference type="InterPro" id="IPR015813">
    <property type="entry name" value="Pyrv/PenolPyrv_kinase-like_dom"/>
</dbReference>
<dbReference type="Gene3D" id="3.20.20.60">
    <property type="entry name" value="Phosphoenolpyruvate-binding domains"/>
    <property type="match status" value="1"/>
</dbReference>
<evidence type="ECO:0000256" key="2">
    <source>
        <dbReference type="ARBA" id="ARBA00022723"/>
    </source>
</evidence>
<dbReference type="InterPro" id="IPR011206">
    <property type="entry name" value="Citrate_lyase_beta/mcl1/mcl2"/>
</dbReference>
<dbReference type="PANTHER" id="PTHR32308">
    <property type="entry name" value="LYASE BETA SUBUNIT, PUTATIVE (AFU_ORTHOLOGUE AFUA_4G13030)-RELATED"/>
    <property type="match status" value="1"/>
</dbReference>
<comment type="cofactor">
    <cofactor evidence="1">
        <name>Mg(2+)</name>
        <dbReference type="ChEBI" id="CHEBI:18420"/>
    </cofactor>
</comment>
<dbReference type="EMBL" id="JAPWIJ010000005">
    <property type="protein sequence ID" value="MCZ4519404.1"/>
    <property type="molecule type" value="Genomic_DNA"/>
</dbReference>
<protein>
    <submittedName>
        <fullName evidence="5">CoA ester lyase</fullName>
    </submittedName>
</protein>
<dbReference type="RefSeq" id="WP_269604774.1">
    <property type="nucleotide sequence ID" value="NZ_JAPWIJ010000005.1"/>
</dbReference>
<proteinExistence type="predicted"/>
<keyword evidence="3" id="KW-0460">Magnesium</keyword>
<dbReference type="Proteomes" id="UP001081071">
    <property type="component" value="Unassembled WGS sequence"/>
</dbReference>
<evidence type="ECO:0000313" key="6">
    <source>
        <dbReference type="Proteomes" id="UP001081071"/>
    </source>
</evidence>
<organism evidence="5 6">
    <name type="scientific">Rhodococcus ruber</name>
    <dbReference type="NCBI Taxonomy" id="1830"/>
    <lineage>
        <taxon>Bacteria</taxon>
        <taxon>Bacillati</taxon>
        <taxon>Actinomycetota</taxon>
        <taxon>Actinomycetes</taxon>
        <taxon>Mycobacteriales</taxon>
        <taxon>Nocardiaceae</taxon>
        <taxon>Rhodococcus</taxon>
    </lineage>
</organism>
<evidence type="ECO:0000256" key="3">
    <source>
        <dbReference type="ARBA" id="ARBA00022842"/>
    </source>
</evidence>
<dbReference type="PANTHER" id="PTHR32308:SF10">
    <property type="entry name" value="CITRATE LYASE SUBUNIT BETA"/>
    <property type="match status" value="1"/>
</dbReference>
<feature type="domain" description="HpcH/HpaI aldolase/citrate lyase" evidence="4">
    <location>
        <begin position="23"/>
        <end position="224"/>
    </location>
</feature>
<sequence length="282" mass="29663">MPEVLSVETTSEHKELLVRQASTLLFVPGDKPVRFDKAAAAGADIVVLDLEDAVASGDKSAARAHVVHWLSNGGRGCVRINAVDGAHHLDDVESLAGLDGLVAVMVSKAVASVDYADLRRVLRCPVLALVESAAGIDDSTVIARDPNVCRLAFGHLDYALDIGARPTRTAMLHARSQLVLASRLAGKPAPIDGVTTSLKDPAALIEDVEHAIEVGMTGKLLIHPAQVHPTRQALQPSDEEIDRARRVVAAASLGAAVEVEGRMVDAPVVAAAQNLLQNLPAR</sequence>
<comment type="caution">
    <text evidence="5">The sequence shown here is derived from an EMBL/GenBank/DDBJ whole genome shotgun (WGS) entry which is preliminary data.</text>
</comment>
<reference evidence="5" key="1">
    <citation type="submission" date="2022-12" db="EMBL/GenBank/DDBJ databases">
        <authorList>
            <person name="Krivoruchko A.V."/>
            <person name="Elkin A."/>
        </authorList>
    </citation>
    <scope>NUCLEOTIDE SEQUENCE</scope>
    <source>
        <strain evidence="5">IEGM 1391</strain>
    </source>
</reference>
<dbReference type="PIRSF" id="PIRSF015582">
    <property type="entry name" value="Cit_lyase_B"/>
    <property type="match status" value="1"/>
</dbReference>
<keyword evidence="6" id="KW-1185">Reference proteome</keyword>